<dbReference type="EMBL" id="AOCK01000005">
    <property type="protein sequence ID" value="EMQ98592.1"/>
    <property type="molecule type" value="Genomic_DNA"/>
</dbReference>
<accession>M7MQC7</accession>
<comment type="caution">
    <text evidence="1">The sequence shown here is derived from an EMBL/GenBank/DDBJ whole genome shotgun (WGS) entry which is preliminary data.</text>
</comment>
<gene>
    <name evidence="1" type="ORF">ADIAG_02020</name>
</gene>
<sequence>MIQGFQPPRDLLMPPSMNVTTYRRVSFFLKTLANLPASKFNGSSPFCYPDHTLTAILATPAAGPPSSTGPWRLTYFGAPKIATVFHRTTNDFNPKESS</sequence>
<name>M7MQC7_9MICC</name>
<reference evidence="1 2" key="1">
    <citation type="journal article" date="2013" name="Genome Announc.">
        <title>Draft Genome Sequence of Arthrobacter gangotriensis Strain Lz1yT, Isolated from a Penguin Rookery Soil Sample Collected in Antarctica, near the Indian Station Dakshin Gangotri.</title>
        <authorList>
            <person name="Shivaji S."/>
            <person name="Ara S."/>
            <person name="Bandi S."/>
            <person name="Singh A."/>
            <person name="Kumar Pinnaka A."/>
        </authorList>
    </citation>
    <scope>NUCLEOTIDE SEQUENCE [LARGE SCALE GENOMIC DNA]</scope>
    <source>
        <strain evidence="1 2">Lz1y</strain>
    </source>
</reference>
<protein>
    <submittedName>
        <fullName evidence="1">Uncharacterized protein</fullName>
    </submittedName>
</protein>
<dbReference type="Proteomes" id="UP000012015">
    <property type="component" value="Unassembled WGS sequence"/>
</dbReference>
<keyword evidence="2" id="KW-1185">Reference proteome</keyword>
<organism evidence="1 2">
    <name type="scientific">Paeniglutamicibacter gangotriensis Lz1y</name>
    <dbReference type="NCBI Taxonomy" id="1276920"/>
    <lineage>
        <taxon>Bacteria</taxon>
        <taxon>Bacillati</taxon>
        <taxon>Actinomycetota</taxon>
        <taxon>Actinomycetes</taxon>
        <taxon>Micrococcales</taxon>
        <taxon>Micrococcaceae</taxon>
        <taxon>Paeniglutamicibacter</taxon>
    </lineage>
</organism>
<evidence type="ECO:0000313" key="2">
    <source>
        <dbReference type="Proteomes" id="UP000012015"/>
    </source>
</evidence>
<proteinExistence type="predicted"/>
<dbReference type="STRING" id="1276920.ADIAG_02020"/>
<dbReference type="AlphaFoldDB" id="M7MQC7"/>
<evidence type="ECO:0000313" key="1">
    <source>
        <dbReference type="EMBL" id="EMQ98592.1"/>
    </source>
</evidence>